<dbReference type="SMART" id="SM00102">
    <property type="entry name" value="ADF"/>
    <property type="match status" value="1"/>
</dbReference>
<dbReference type="InterPro" id="IPR002108">
    <property type="entry name" value="ADF-H"/>
</dbReference>
<dbReference type="SUPFAM" id="SSF55753">
    <property type="entry name" value="Actin depolymerizing proteins"/>
    <property type="match status" value="1"/>
</dbReference>
<protein>
    <recommendedName>
        <fullName evidence="3">Cofilin</fullName>
    </recommendedName>
    <alternativeName>
        <fullName evidence="5">Actin-depolymerizing factor 1</fullName>
    </alternativeName>
</protein>
<evidence type="ECO:0000256" key="1">
    <source>
        <dbReference type="ARBA" id="ARBA00004109"/>
    </source>
</evidence>
<gene>
    <name evidence="7" type="ORF">FRX48_06633</name>
</gene>
<dbReference type="EMBL" id="VXIT01000010">
    <property type="protein sequence ID" value="KAA6410019.1"/>
    <property type="molecule type" value="Genomic_DNA"/>
</dbReference>
<evidence type="ECO:0000256" key="4">
    <source>
        <dbReference type="ARBA" id="ARBA00023203"/>
    </source>
</evidence>
<dbReference type="AlphaFoldDB" id="A0A5M8PKP9"/>
<dbReference type="PANTHER" id="PTHR11913">
    <property type="entry name" value="COFILIN-RELATED"/>
    <property type="match status" value="1"/>
</dbReference>
<comment type="caution">
    <text evidence="7">The sequence shown here is derived from an EMBL/GenBank/DDBJ whole genome shotgun (WGS) entry which is preliminary data.</text>
</comment>
<reference evidence="7 8" key="1">
    <citation type="submission" date="2019-09" db="EMBL/GenBank/DDBJ databases">
        <title>The hologenome of the rock-dwelling lichen Lasallia pustulata.</title>
        <authorList>
            <person name="Greshake Tzovaras B."/>
            <person name="Segers F."/>
            <person name="Bicker A."/>
            <person name="Dal Grande F."/>
            <person name="Otte J."/>
            <person name="Hankeln T."/>
            <person name="Schmitt I."/>
            <person name="Ebersberger I."/>
        </authorList>
    </citation>
    <scope>NUCLEOTIDE SEQUENCE [LARGE SCALE GENOMIC DNA]</scope>
    <source>
        <strain evidence="7">A1-1</strain>
    </source>
</reference>
<comment type="similarity">
    <text evidence="2">Belongs to the actin-binding proteins ADF family.</text>
</comment>
<dbReference type="InterPro" id="IPR017904">
    <property type="entry name" value="ADF/Cofilin"/>
</dbReference>
<dbReference type="PROSITE" id="PS51263">
    <property type="entry name" value="ADF_H"/>
    <property type="match status" value="1"/>
</dbReference>
<evidence type="ECO:0000256" key="3">
    <source>
        <dbReference type="ARBA" id="ARBA00015630"/>
    </source>
</evidence>
<dbReference type="Gene3D" id="3.40.20.10">
    <property type="entry name" value="Severin"/>
    <property type="match status" value="1"/>
</dbReference>
<proteinExistence type="inferred from homology"/>
<dbReference type="InterPro" id="IPR029006">
    <property type="entry name" value="ADF-H/Gelsolin-like_dom_sf"/>
</dbReference>
<evidence type="ECO:0000256" key="2">
    <source>
        <dbReference type="ARBA" id="ARBA00006844"/>
    </source>
</evidence>
<evidence type="ECO:0000259" key="6">
    <source>
        <dbReference type="PROSITE" id="PS51263"/>
    </source>
</evidence>
<feature type="domain" description="ADF-H" evidence="6">
    <location>
        <begin position="6"/>
        <end position="150"/>
    </location>
</feature>
<comment type="subcellular location">
    <subcellularLocation>
        <location evidence="1">Nucleus matrix</location>
    </subcellularLocation>
</comment>
<evidence type="ECO:0000313" key="7">
    <source>
        <dbReference type="EMBL" id="KAA6410019.1"/>
    </source>
</evidence>
<evidence type="ECO:0000256" key="5">
    <source>
        <dbReference type="ARBA" id="ARBA00032427"/>
    </source>
</evidence>
<keyword evidence="4" id="KW-0009">Actin-binding</keyword>
<sequence>MSSRTGVSVAPECISTFNELKLGKGAIKYIIYKLSDDYKEIVVEKTSSDGDWETFQSQLMNAKASYKGKEGKGPRYAVYDFEYELDAGEGKRSKITFISWSPDEGTLVYPRMTYASSKEALKNALNGIAAEIQANRDDEIEYDTILKDITKGKR</sequence>
<dbReference type="GO" id="GO:0015629">
    <property type="term" value="C:actin cytoskeleton"/>
    <property type="evidence" value="ECO:0007669"/>
    <property type="project" value="InterPro"/>
</dbReference>
<dbReference type="OrthoDB" id="10249245at2759"/>
<name>A0A5M8PKP9_9LECA</name>
<dbReference type="GO" id="GO:0030042">
    <property type="term" value="P:actin filament depolymerization"/>
    <property type="evidence" value="ECO:0007669"/>
    <property type="project" value="InterPro"/>
</dbReference>
<evidence type="ECO:0000313" key="8">
    <source>
        <dbReference type="Proteomes" id="UP000324767"/>
    </source>
</evidence>
<accession>A0A5M8PKP9</accession>
<organism evidence="7 8">
    <name type="scientific">Lasallia pustulata</name>
    <dbReference type="NCBI Taxonomy" id="136370"/>
    <lineage>
        <taxon>Eukaryota</taxon>
        <taxon>Fungi</taxon>
        <taxon>Dikarya</taxon>
        <taxon>Ascomycota</taxon>
        <taxon>Pezizomycotina</taxon>
        <taxon>Lecanoromycetes</taxon>
        <taxon>OSLEUM clade</taxon>
        <taxon>Umbilicariomycetidae</taxon>
        <taxon>Umbilicariales</taxon>
        <taxon>Umbilicariaceae</taxon>
        <taxon>Lasallia</taxon>
    </lineage>
</organism>
<dbReference type="GO" id="GO:0003779">
    <property type="term" value="F:actin binding"/>
    <property type="evidence" value="ECO:0007669"/>
    <property type="project" value="UniProtKB-KW"/>
</dbReference>
<dbReference type="Proteomes" id="UP000324767">
    <property type="component" value="Unassembled WGS sequence"/>
</dbReference>
<dbReference type="CDD" id="cd11286">
    <property type="entry name" value="ADF_cofilin_like"/>
    <property type="match status" value="1"/>
</dbReference>
<dbReference type="GO" id="GO:0016363">
    <property type="term" value="C:nuclear matrix"/>
    <property type="evidence" value="ECO:0007669"/>
    <property type="project" value="UniProtKB-SubCell"/>
</dbReference>
<dbReference type="Pfam" id="PF00241">
    <property type="entry name" value="Cofilin_ADF"/>
    <property type="match status" value="1"/>
</dbReference>